<keyword evidence="4" id="KW-1185">Reference proteome</keyword>
<organism evidence="3 4">
    <name type="scientific">Phlebiopsis gigantea (strain 11061_1 CR5-6)</name>
    <name type="common">White-rot fungus</name>
    <name type="synonym">Peniophora gigantea</name>
    <dbReference type="NCBI Taxonomy" id="745531"/>
    <lineage>
        <taxon>Eukaryota</taxon>
        <taxon>Fungi</taxon>
        <taxon>Dikarya</taxon>
        <taxon>Basidiomycota</taxon>
        <taxon>Agaricomycotina</taxon>
        <taxon>Agaricomycetes</taxon>
        <taxon>Polyporales</taxon>
        <taxon>Phanerochaetaceae</taxon>
        <taxon>Phlebiopsis</taxon>
    </lineage>
</organism>
<accession>A0A0C3S189</accession>
<reference evidence="3 4" key="1">
    <citation type="journal article" date="2014" name="PLoS Genet.">
        <title>Analysis of the Phlebiopsis gigantea genome, transcriptome and secretome provides insight into its pioneer colonization strategies of wood.</title>
        <authorList>
            <person name="Hori C."/>
            <person name="Ishida T."/>
            <person name="Igarashi K."/>
            <person name="Samejima M."/>
            <person name="Suzuki H."/>
            <person name="Master E."/>
            <person name="Ferreira P."/>
            <person name="Ruiz-Duenas F.J."/>
            <person name="Held B."/>
            <person name="Canessa P."/>
            <person name="Larrondo L.F."/>
            <person name="Schmoll M."/>
            <person name="Druzhinina I.S."/>
            <person name="Kubicek C.P."/>
            <person name="Gaskell J.A."/>
            <person name="Kersten P."/>
            <person name="St John F."/>
            <person name="Glasner J."/>
            <person name="Sabat G."/>
            <person name="Splinter BonDurant S."/>
            <person name="Syed K."/>
            <person name="Yadav J."/>
            <person name="Mgbeahuruike A.C."/>
            <person name="Kovalchuk A."/>
            <person name="Asiegbu F.O."/>
            <person name="Lackner G."/>
            <person name="Hoffmeister D."/>
            <person name="Rencoret J."/>
            <person name="Gutierrez A."/>
            <person name="Sun H."/>
            <person name="Lindquist E."/>
            <person name="Barry K."/>
            <person name="Riley R."/>
            <person name="Grigoriev I.V."/>
            <person name="Henrissat B."/>
            <person name="Kues U."/>
            <person name="Berka R.M."/>
            <person name="Martinez A.T."/>
            <person name="Covert S.F."/>
            <person name="Blanchette R.A."/>
            <person name="Cullen D."/>
        </authorList>
    </citation>
    <scope>NUCLEOTIDE SEQUENCE [LARGE SCALE GENOMIC DNA]</scope>
    <source>
        <strain evidence="3 4">11061_1 CR5-6</strain>
    </source>
</reference>
<dbReference type="STRING" id="745531.A0A0C3S189"/>
<evidence type="ECO:0000256" key="1">
    <source>
        <dbReference type="SAM" id="MobiDB-lite"/>
    </source>
</evidence>
<dbReference type="OrthoDB" id="2802770at2759"/>
<protein>
    <recommendedName>
        <fullName evidence="2">Fungal-type protein kinase domain-containing protein</fullName>
    </recommendedName>
</protein>
<name>A0A0C3S189_PHLG1</name>
<evidence type="ECO:0000259" key="2">
    <source>
        <dbReference type="Pfam" id="PF17667"/>
    </source>
</evidence>
<dbReference type="HOGENOM" id="CLU_1571222_0_0_1"/>
<dbReference type="Pfam" id="PF17667">
    <property type="entry name" value="Pkinase_fungal"/>
    <property type="match status" value="1"/>
</dbReference>
<dbReference type="EMBL" id="KN840864">
    <property type="protein sequence ID" value="KIP01205.1"/>
    <property type="molecule type" value="Genomic_DNA"/>
</dbReference>
<dbReference type="Proteomes" id="UP000053257">
    <property type="component" value="Unassembled WGS sequence"/>
</dbReference>
<feature type="domain" description="Fungal-type protein kinase" evidence="2">
    <location>
        <begin position="75"/>
        <end position="155"/>
    </location>
</feature>
<gene>
    <name evidence="3" type="ORF">PHLGIDRAFT_123563</name>
</gene>
<proteinExistence type="predicted"/>
<feature type="region of interest" description="Disordered" evidence="1">
    <location>
        <begin position="18"/>
        <end position="61"/>
    </location>
</feature>
<dbReference type="InterPro" id="IPR040976">
    <property type="entry name" value="Pkinase_fungal"/>
</dbReference>
<feature type="compositionally biased region" description="Low complexity" evidence="1">
    <location>
        <begin position="50"/>
        <end position="61"/>
    </location>
</feature>
<sequence length="170" mass="19021">MPHLGCATSILNTPAALQASPPLLDQPESSHVVSPNGDDKPFSARQKPTSPRSSASSYYAPFENSSPESTAFRASLVSHAAAQFARRHRVFLFQLVIVNRWARFIRWDRSGAISTERFDYVSHPQVLSEFFWRFSHLTDEQRGIDPTATLADAHEKKLFNDAVQGFSQTT</sequence>
<dbReference type="AlphaFoldDB" id="A0A0C3S189"/>
<evidence type="ECO:0000313" key="3">
    <source>
        <dbReference type="EMBL" id="KIP01205.1"/>
    </source>
</evidence>
<evidence type="ECO:0000313" key="4">
    <source>
        <dbReference type="Proteomes" id="UP000053257"/>
    </source>
</evidence>